<keyword evidence="2" id="KW-1185">Reference proteome</keyword>
<gene>
    <name evidence="1" type="ORF">ACFO5U_15650</name>
</gene>
<dbReference type="InterPro" id="IPR004304">
    <property type="entry name" value="FmdA_AmdA"/>
</dbReference>
<dbReference type="SUPFAM" id="SSF141130">
    <property type="entry name" value="Acetamidase/Formamidase-like"/>
    <property type="match status" value="1"/>
</dbReference>
<dbReference type="Gene3D" id="2.60.120.580">
    <property type="entry name" value="Acetamidase/Formamidase-like domains"/>
    <property type="match status" value="1"/>
</dbReference>
<reference evidence="2" key="1">
    <citation type="journal article" date="2019" name="Int. J. Syst. Evol. Microbiol.">
        <title>The Global Catalogue of Microorganisms (GCM) 10K type strain sequencing project: providing services to taxonomists for standard genome sequencing and annotation.</title>
        <authorList>
            <consortium name="The Broad Institute Genomics Platform"/>
            <consortium name="The Broad Institute Genome Sequencing Center for Infectious Disease"/>
            <person name="Wu L."/>
            <person name="Ma J."/>
        </authorList>
    </citation>
    <scope>NUCLEOTIDE SEQUENCE [LARGE SCALE GENOMIC DNA]</scope>
    <source>
        <strain evidence="2">CGMCC 1.12151</strain>
    </source>
</reference>
<evidence type="ECO:0000313" key="2">
    <source>
        <dbReference type="Proteomes" id="UP001595932"/>
    </source>
</evidence>
<dbReference type="Proteomes" id="UP001595932">
    <property type="component" value="Unassembled WGS sequence"/>
</dbReference>
<evidence type="ECO:0000313" key="1">
    <source>
        <dbReference type="EMBL" id="MFC4714285.1"/>
    </source>
</evidence>
<proteinExistence type="predicted"/>
<name>A0ABV9MGP9_9BACL</name>
<comment type="caution">
    <text evidence="1">The sequence shown here is derived from an EMBL/GenBank/DDBJ whole genome shotgun (WGS) entry which is preliminary data.</text>
</comment>
<dbReference type="PANTHER" id="PTHR31891">
    <property type="entry name" value="FORMAMIDASE C869.04-RELATED"/>
    <property type="match status" value="1"/>
</dbReference>
<dbReference type="EMBL" id="JBHSGL010000015">
    <property type="protein sequence ID" value="MFC4714285.1"/>
    <property type="molecule type" value="Genomic_DNA"/>
</dbReference>
<accession>A0ABV9MGP9</accession>
<sequence length="311" mass="33406">MNHTIELKSEHLHSSFNKEYKPILIVRSGDSIEAKTPDIQWGYSAHESEERTIYSSRENEATLGHPLIGPIAIEGAKPGMVIEVRINETIPGWYGRNWAGGTPAWQNHMLGIADSERLKVDWKLDPEQMTGSCTLSGKNFSVALSPFLGLIGLAPGVPGMHRTSPPYRTGGNIDCKELVKGSSLFLPVEVEGALLSFGDGHALQGDGENSGTAIECPMDCASLTVILHPEMTLNMPKAKTPSGWVTFGFDEDLNQAAATALDEMAGLIQQFHAVSKTEAVALASVAVDLHVTQIVNGVKGVHAILPHGAIR</sequence>
<protein>
    <submittedName>
        <fullName evidence="1">Acetamidase/formamidase family protein</fullName>
    </submittedName>
</protein>
<organism evidence="1 2">
    <name type="scientific">Planococcus dechangensis</name>
    <dbReference type="NCBI Taxonomy" id="1176255"/>
    <lineage>
        <taxon>Bacteria</taxon>
        <taxon>Bacillati</taxon>
        <taxon>Bacillota</taxon>
        <taxon>Bacilli</taxon>
        <taxon>Bacillales</taxon>
        <taxon>Caryophanaceae</taxon>
        <taxon>Planococcus</taxon>
    </lineage>
</organism>
<dbReference type="Pfam" id="PF03069">
    <property type="entry name" value="FmdA_AmdA"/>
    <property type="match status" value="1"/>
</dbReference>
<dbReference type="PANTHER" id="PTHR31891:SF1">
    <property type="entry name" value="FORMAMIDASE C869.04-RELATED"/>
    <property type="match status" value="1"/>
</dbReference>
<dbReference type="RefSeq" id="WP_377280010.1">
    <property type="nucleotide sequence ID" value="NZ_JBHSGL010000015.1"/>
</dbReference>
<dbReference type="Gene3D" id="3.10.28.20">
    <property type="entry name" value="Acetamidase/Formamidase-like domains"/>
    <property type="match status" value="1"/>
</dbReference>